<feature type="transmembrane region" description="Helical" evidence="2">
    <location>
        <begin position="21"/>
        <end position="41"/>
    </location>
</feature>
<reference evidence="4" key="1">
    <citation type="submission" date="2023-07" db="EMBL/GenBank/DDBJ databases">
        <title>30 novel species of actinomycetes from the DSMZ collection.</title>
        <authorList>
            <person name="Nouioui I."/>
        </authorList>
    </citation>
    <scope>NUCLEOTIDE SEQUENCE [LARGE SCALE GENOMIC DNA]</scope>
    <source>
        <strain evidence="4">DSM 41699</strain>
    </source>
</reference>
<accession>A0ABU2U8U5</accession>
<name>A0ABU2U8U5_9ACTN</name>
<protein>
    <submittedName>
        <fullName evidence="3">Uncharacterized protein</fullName>
    </submittedName>
</protein>
<dbReference type="Proteomes" id="UP001183809">
    <property type="component" value="Unassembled WGS sequence"/>
</dbReference>
<feature type="transmembrane region" description="Helical" evidence="2">
    <location>
        <begin position="134"/>
        <end position="160"/>
    </location>
</feature>
<evidence type="ECO:0000313" key="4">
    <source>
        <dbReference type="Proteomes" id="UP001183809"/>
    </source>
</evidence>
<keyword evidence="2" id="KW-0812">Transmembrane</keyword>
<comment type="caution">
    <text evidence="3">The sequence shown here is derived from an EMBL/GenBank/DDBJ whole genome shotgun (WGS) entry which is preliminary data.</text>
</comment>
<sequence>MTALGVFARRTRDLWSRRPGIDWLAAAVLLIGHLIYCHLTKTDPLFTPIEPDRRKDIYTTAASASALIGGFGTAAISQYATASGRRMLEIRRRFGTSLRRNWAGILSSMLIVTAVCLLALIFDTHNNPGITGWAIELVFLLGTLRSARLIWLFGMLIDVADQDVIEPRRSPAVAIPQSRRSNAGNQTNSSDSD</sequence>
<evidence type="ECO:0000256" key="2">
    <source>
        <dbReference type="SAM" id="Phobius"/>
    </source>
</evidence>
<feature type="transmembrane region" description="Helical" evidence="2">
    <location>
        <begin position="61"/>
        <end position="81"/>
    </location>
</feature>
<proteinExistence type="predicted"/>
<keyword evidence="2" id="KW-1133">Transmembrane helix</keyword>
<dbReference type="RefSeq" id="WP_311701079.1">
    <property type="nucleotide sequence ID" value="NZ_JAVREY010000121.1"/>
</dbReference>
<feature type="compositionally biased region" description="Polar residues" evidence="1">
    <location>
        <begin position="178"/>
        <end position="193"/>
    </location>
</feature>
<dbReference type="EMBL" id="JAVREY010000121">
    <property type="protein sequence ID" value="MDT0469655.1"/>
    <property type="molecule type" value="Genomic_DNA"/>
</dbReference>
<evidence type="ECO:0000256" key="1">
    <source>
        <dbReference type="SAM" id="MobiDB-lite"/>
    </source>
</evidence>
<keyword evidence="2" id="KW-0472">Membrane</keyword>
<feature type="transmembrane region" description="Helical" evidence="2">
    <location>
        <begin position="102"/>
        <end position="122"/>
    </location>
</feature>
<keyword evidence="4" id="KW-1185">Reference proteome</keyword>
<evidence type="ECO:0000313" key="3">
    <source>
        <dbReference type="EMBL" id="MDT0469655.1"/>
    </source>
</evidence>
<gene>
    <name evidence="3" type="ORF">RM764_43130</name>
</gene>
<organism evidence="3 4">
    <name type="scientific">Streptomyces gibsoniae</name>
    <dbReference type="NCBI Taxonomy" id="3075529"/>
    <lineage>
        <taxon>Bacteria</taxon>
        <taxon>Bacillati</taxon>
        <taxon>Actinomycetota</taxon>
        <taxon>Actinomycetes</taxon>
        <taxon>Kitasatosporales</taxon>
        <taxon>Streptomycetaceae</taxon>
        <taxon>Streptomyces</taxon>
    </lineage>
</organism>
<feature type="region of interest" description="Disordered" evidence="1">
    <location>
        <begin position="171"/>
        <end position="193"/>
    </location>
</feature>